<dbReference type="InterPro" id="IPR013424">
    <property type="entry name" value="Ice-binding_C"/>
</dbReference>
<dbReference type="Proteomes" id="UP000191901">
    <property type="component" value="Chromosome"/>
</dbReference>
<dbReference type="EMBL" id="CP021983">
    <property type="protein sequence ID" value="ASC71611.1"/>
    <property type="molecule type" value="Genomic_DNA"/>
</dbReference>
<dbReference type="SUPFAM" id="SSF101898">
    <property type="entry name" value="NHL repeat"/>
    <property type="match status" value="1"/>
</dbReference>
<dbReference type="NCBIfam" id="NF033206">
    <property type="entry name" value="ScyE_fam"/>
    <property type="match status" value="1"/>
</dbReference>
<dbReference type="OrthoDB" id="928769at2"/>
<protein>
    <recommendedName>
        <fullName evidence="4">ScyD/ScyE family protein</fullName>
    </recommendedName>
</protein>
<dbReference type="InterPro" id="IPR048031">
    <property type="entry name" value="ScyD/ScyE-like"/>
</dbReference>
<sequence length="417" mass="43351">MGNQCSVTLFLSVASTLMCFSGAAQAASLTTIASNLNNPRGITFGPNGGLYIAEAGVGGNGIVVPAPELNSIQTFGLSGSITRVRDGVQERVLTDLPSLALIPEGATPPEQAGALLPATGAHDIEFDQNGNPYVLFGYATTTDQQDALSAVGGDDLGSLTAFNINEDDSWQRGEFSIDLVEFEELDNPDDGAFLNNPFDLEIIGETFYIADPGGNNFYSADLDGNVALNAVFPPEMIEGTDFERVPTSVAVGPDGAFYIGELTGNFSPPGSARVLRLLPGGEPEVFAEGFTQIIGLDFDSKENLYVLEFSVNPDAPIPTDGSDQEFTGALFKVAADGNRSTVIGPNEGLVGPGGITVGPDDAVYISNFGTTVGTGQVVRVDAAASVPEPSSALAVLSVGMTGGILLKRRKWTPLETA</sequence>
<evidence type="ECO:0008006" key="4">
    <source>
        <dbReference type="Google" id="ProtNLM"/>
    </source>
</evidence>
<evidence type="ECO:0000313" key="3">
    <source>
        <dbReference type="Proteomes" id="UP000191901"/>
    </source>
</evidence>
<dbReference type="Gene3D" id="2.120.10.30">
    <property type="entry name" value="TolB, C-terminal domain"/>
    <property type="match status" value="2"/>
</dbReference>
<name>A0A1Z3HMU3_9CYAN</name>
<feature type="signal peptide" evidence="1">
    <location>
        <begin position="1"/>
        <end position="26"/>
    </location>
</feature>
<dbReference type="STRING" id="1641165.XM38_22575"/>
<reference evidence="2 3" key="1">
    <citation type="journal article" date="2016" name="Biochim. Biophys. Acta">
        <title>Characterization of red-shifted phycobilisomes isolated from the chlorophyll f-containing cyanobacterium Halomicronema hongdechloris.</title>
        <authorList>
            <person name="Li Y."/>
            <person name="Lin Y."/>
            <person name="Garvey C.J."/>
            <person name="Birch D."/>
            <person name="Corkery R.W."/>
            <person name="Loughlin P.C."/>
            <person name="Scheer H."/>
            <person name="Willows R.D."/>
            <person name="Chen M."/>
        </authorList>
    </citation>
    <scope>NUCLEOTIDE SEQUENCE [LARGE SCALE GENOMIC DNA]</scope>
    <source>
        <strain evidence="2 3">C2206</strain>
    </source>
</reference>
<organism evidence="2 3">
    <name type="scientific">Halomicronema hongdechloris C2206</name>
    <dbReference type="NCBI Taxonomy" id="1641165"/>
    <lineage>
        <taxon>Bacteria</taxon>
        <taxon>Bacillati</taxon>
        <taxon>Cyanobacteriota</taxon>
        <taxon>Cyanophyceae</taxon>
        <taxon>Nodosilineales</taxon>
        <taxon>Nodosilineaceae</taxon>
        <taxon>Halomicronema</taxon>
    </lineage>
</organism>
<evidence type="ECO:0000256" key="1">
    <source>
        <dbReference type="SAM" id="SignalP"/>
    </source>
</evidence>
<dbReference type="RefSeq" id="WP_080812968.1">
    <property type="nucleotide sequence ID" value="NZ_CP021983.2"/>
</dbReference>
<evidence type="ECO:0000313" key="2">
    <source>
        <dbReference type="EMBL" id="ASC71611.1"/>
    </source>
</evidence>
<dbReference type="NCBIfam" id="TIGR02595">
    <property type="entry name" value="PEP_CTERM"/>
    <property type="match status" value="1"/>
</dbReference>
<dbReference type="InterPro" id="IPR011042">
    <property type="entry name" value="6-blade_b-propeller_TolB-like"/>
</dbReference>
<proteinExistence type="predicted"/>
<keyword evidence="1" id="KW-0732">Signal</keyword>
<feature type="chain" id="PRO_5013346106" description="ScyD/ScyE family protein" evidence="1">
    <location>
        <begin position="27"/>
        <end position="417"/>
    </location>
</feature>
<keyword evidence="3" id="KW-1185">Reference proteome</keyword>
<accession>A0A1Z3HMU3</accession>
<dbReference type="KEGG" id="hhg:XM38_025640"/>
<dbReference type="AlphaFoldDB" id="A0A1Z3HMU3"/>
<gene>
    <name evidence="2" type="ORF">XM38_025640</name>
</gene>